<protein>
    <submittedName>
        <fullName evidence="2">MarR family protein</fullName>
    </submittedName>
</protein>
<feature type="domain" description="HTH marR-type" evidence="1">
    <location>
        <begin position="13"/>
        <end position="143"/>
    </location>
</feature>
<dbReference type="InterPro" id="IPR036390">
    <property type="entry name" value="WH_DNA-bd_sf"/>
</dbReference>
<dbReference type="PANTHER" id="PTHR33164">
    <property type="entry name" value="TRANSCRIPTIONAL REGULATOR, MARR FAMILY"/>
    <property type="match status" value="1"/>
</dbReference>
<dbReference type="InterPro" id="IPR000835">
    <property type="entry name" value="HTH_MarR-typ"/>
</dbReference>
<sequence>MNFDRDALRAAAGQCACANFRKAARAVTQYFDEMLQPIGLRSTQLIIVLVVAAEQPTNITQLAEALVMDRSTLTRNLRPLEKLGLISVNNDRGRTRLVTLTTEGEKKLAEAIPFWKKAQGQFVDQLGPRQWDALVDQLSATVTIARGDS</sequence>
<dbReference type="Proteomes" id="UP000317093">
    <property type="component" value="Chromosome"/>
</dbReference>
<dbReference type="GO" id="GO:0003700">
    <property type="term" value="F:DNA-binding transcription factor activity"/>
    <property type="evidence" value="ECO:0007669"/>
    <property type="project" value="InterPro"/>
</dbReference>
<evidence type="ECO:0000313" key="3">
    <source>
        <dbReference type="Proteomes" id="UP000317093"/>
    </source>
</evidence>
<dbReference type="EMBL" id="CP036279">
    <property type="protein sequence ID" value="QDU64355.1"/>
    <property type="molecule type" value="Genomic_DNA"/>
</dbReference>
<dbReference type="SMART" id="SM00347">
    <property type="entry name" value="HTH_MARR"/>
    <property type="match status" value="1"/>
</dbReference>
<dbReference type="SUPFAM" id="SSF46785">
    <property type="entry name" value="Winged helix' DNA-binding domain"/>
    <property type="match status" value="1"/>
</dbReference>
<keyword evidence="3" id="KW-1185">Reference proteome</keyword>
<dbReference type="Gene3D" id="1.10.10.10">
    <property type="entry name" value="Winged helix-like DNA-binding domain superfamily/Winged helix DNA-binding domain"/>
    <property type="match status" value="1"/>
</dbReference>
<dbReference type="PANTHER" id="PTHR33164:SF105">
    <property type="entry name" value="TRANSCRIPTIONAL REPRESSOR PROTEIN-RELATED"/>
    <property type="match status" value="1"/>
</dbReference>
<gene>
    <name evidence="2" type="ORF">Pan216_52450</name>
</gene>
<dbReference type="RefSeq" id="WP_145262506.1">
    <property type="nucleotide sequence ID" value="NZ_CP036279.1"/>
</dbReference>
<accession>A0A518BBJ0</accession>
<dbReference type="InterPro" id="IPR011991">
    <property type="entry name" value="ArsR-like_HTH"/>
</dbReference>
<dbReference type="KEGG" id="knv:Pan216_52450"/>
<dbReference type="Pfam" id="PF01047">
    <property type="entry name" value="MarR"/>
    <property type="match status" value="1"/>
</dbReference>
<dbReference type="PROSITE" id="PS50995">
    <property type="entry name" value="HTH_MARR_2"/>
    <property type="match status" value="1"/>
</dbReference>
<dbReference type="InterPro" id="IPR036388">
    <property type="entry name" value="WH-like_DNA-bd_sf"/>
</dbReference>
<reference evidence="2 3" key="1">
    <citation type="submission" date="2019-02" db="EMBL/GenBank/DDBJ databases">
        <title>Deep-cultivation of Planctomycetes and their phenomic and genomic characterization uncovers novel biology.</title>
        <authorList>
            <person name="Wiegand S."/>
            <person name="Jogler M."/>
            <person name="Boedeker C."/>
            <person name="Pinto D."/>
            <person name="Vollmers J."/>
            <person name="Rivas-Marin E."/>
            <person name="Kohn T."/>
            <person name="Peeters S.H."/>
            <person name="Heuer A."/>
            <person name="Rast P."/>
            <person name="Oberbeckmann S."/>
            <person name="Bunk B."/>
            <person name="Jeske O."/>
            <person name="Meyerdierks A."/>
            <person name="Storesund J.E."/>
            <person name="Kallscheuer N."/>
            <person name="Luecker S."/>
            <person name="Lage O.M."/>
            <person name="Pohl T."/>
            <person name="Merkel B.J."/>
            <person name="Hornburger P."/>
            <person name="Mueller R.-W."/>
            <person name="Bruemmer F."/>
            <person name="Labrenz M."/>
            <person name="Spormann A.M."/>
            <person name="Op den Camp H."/>
            <person name="Overmann J."/>
            <person name="Amann R."/>
            <person name="Jetten M.S.M."/>
            <person name="Mascher T."/>
            <person name="Medema M.H."/>
            <person name="Devos D.P."/>
            <person name="Kaster A.-K."/>
            <person name="Ovreas L."/>
            <person name="Rohde M."/>
            <person name="Galperin M.Y."/>
            <person name="Jogler C."/>
        </authorList>
    </citation>
    <scope>NUCLEOTIDE SEQUENCE [LARGE SCALE GENOMIC DNA]</scope>
    <source>
        <strain evidence="2 3">Pan216</strain>
    </source>
</reference>
<evidence type="ECO:0000259" key="1">
    <source>
        <dbReference type="PROSITE" id="PS50995"/>
    </source>
</evidence>
<dbReference type="OrthoDB" id="165131at2"/>
<dbReference type="AlphaFoldDB" id="A0A518BBJ0"/>
<dbReference type="InterPro" id="IPR039422">
    <property type="entry name" value="MarR/SlyA-like"/>
</dbReference>
<dbReference type="CDD" id="cd00090">
    <property type="entry name" value="HTH_ARSR"/>
    <property type="match status" value="1"/>
</dbReference>
<organism evidence="2 3">
    <name type="scientific">Kolteria novifilia</name>
    <dbReference type="NCBI Taxonomy" id="2527975"/>
    <lineage>
        <taxon>Bacteria</taxon>
        <taxon>Pseudomonadati</taxon>
        <taxon>Planctomycetota</taxon>
        <taxon>Planctomycetia</taxon>
        <taxon>Kolteriales</taxon>
        <taxon>Kolteriaceae</taxon>
        <taxon>Kolteria</taxon>
    </lineage>
</organism>
<evidence type="ECO:0000313" key="2">
    <source>
        <dbReference type="EMBL" id="QDU64355.1"/>
    </source>
</evidence>
<dbReference type="GO" id="GO:0006950">
    <property type="term" value="P:response to stress"/>
    <property type="evidence" value="ECO:0007669"/>
    <property type="project" value="TreeGrafter"/>
</dbReference>
<name>A0A518BBJ0_9BACT</name>
<proteinExistence type="predicted"/>